<evidence type="ECO:0000256" key="1">
    <source>
        <dbReference type="SAM" id="SignalP"/>
    </source>
</evidence>
<keyword evidence="1" id="KW-0732">Signal</keyword>
<feature type="signal peptide" evidence="1">
    <location>
        <begin position="1"/>
        <end position="25"/>
    </location>
</feature>
<dbReference type="AlphaFoldDB" id="A0A813M0J0"/>
<feature type="chain" id="PRO_5032664506" evidence="1">
    <location>
        <begin position="26"/>
        <end position="505"/>
    </location>
</feature>
<reference evidence="2" key="1">
    <citation type="submission" date="2021-02" db="EMBL/GenBank/DDBJ databases">
        <authorList>
            <person name="Dougan E. K."/>
            <person name="Rhodes N."/>
            <person name="Thang M."/>
            <person name="Chan C."/>
        </authorList>
    </citation>
    <scope>NUCLEOTIDE SEQUENCE</scope>
</reference>
<sequence length="505" mass="53889">LHTISRLWLRFALGVLLLSARSSEASQEDVQLTPGQRRVIDFARTVSVGASKAAEDELRSSFGSTYFRLRLASQGSGRGHVLASLSADELLSRVRGALAVVEFTNNFGLDAESLKLHPGLAAMDLVTVEASGNRLPSMWDLKSVGSPLAANVSANQWDVQDAAETGLCLLPDFASPGHPTAQEMAERPKYLAGNLRRLDLGVQRYGAMAAIVRGDVVKQRAVILGSDSGGWESGCNMSVSPVVKPDSMEKAAFVCDAVPSTPLGVVENQLHSLLANSRTFSRVGGDLPRVVWQLLGEKADVRPLEGNMYTEAALMGPLRMVDVKVLVGSFPGLFGTALGKLLRSFCVKHQIPLAWGFGAGRTWPDEEARTFVFLPLEPEEFWTAGDERLLDPLAGWSNTNASGFGGNSSSEAFWDEVWADVVSARAGQQGSLRSSSSSGPDKDHFSAWWATLSGSGPPVQPLGGGDCASSDLCFGTFDSGSRSKECVCRTLPPSEPNSGIVEFSV</sequence>
<name>A0A813M0J0_POLGL</name>
<dbReference type="Proteomes" id="UP000626109">
    <property type="component" value="Unassembled WGS sequence"/>
</dbReference>
<evidence type="ECO:0000313" key="3">
    <source>
        <dbReference type="Proteomes" id="UP000626109"/>
    </source>
</evidence>
<evidence type="ECO:0000313" key="2">
    <source>
        <dbReference type="EMBL" id="CAE8742989.1"/>
    </source>
</evidence>
<accession>A0A813M0J0</accession>
<proteinExistence type="predicted"/>
<organism evidence="2 3">
    <name type="scientific">Polarella glacialis</name>
    <name type="common">Dinoflagellate</name>
    <dbReference type="NCBI Taxonomy" id="89957"/>
    <lineage>
        <taxon>Eukaryota</taxon>
        <taxon>Sar</taxon>
        <taxon>Alveolata</taxon>
        <taxon>Dinophyceae</taxon>
        <taxon>Suessiales</taxon>
        <taxon>Suessiaceae</taxon>
        <taxon>Polarella</taxon>
    </lineage>
</organism>
<comment type="caution">
    <text evidence="2">The sequence shown here is derived from an EMBL/GenBank/DDBJ whole genome shotgun (WGS) entry which is preliminary data.</text>
</comment>
<dbReference type="EMBL" id="CAJNNW010037570">
    <property type="protein sequence ID" value="CAE8742989.1"/>
    <property type="molecule type" value="Genomic_DNA"/>
</dbReference>
<gene>
    <name evidence="2" type="ORF">PGLA2088_LOCUS51205</name>
</gene>
<feature type="non-terminal residue" evidence="2">
    <location>
        <position position="1"/>
    </location>
</feature>
<protein>
    <submittedName>
        <fullName evidence="2">Uncharacterized protein</fullName>
    </submittedName>
</protein>